<dbReference type="InterPro" id="IPR058913">
    <property type="entry name" value="Integrase_dom_put"/>
</dbReference>
<gene>
    <name evidence="2" type="ORF">PLOB_00005778</name>
</gene>
<dbReference type="Gene3D" id="3.30.420.10">
    <property type="entry name" value="Ribonuclease H-like superfamily/Ribonuclease H"/>
    <property type="match status" value="1"/>
</dbReference>
<accession>A0ABN8QIK1</accession>
<evidence type="ECO:0000313" key="3">
    <source>
        <dbReference type="Proteomes" id="UP001159405"/>
    </source>
</evidence>
<dbReference type="EMBL" id="CALNXK010000126">
    <property type="protein sequence ID" value="CAH3163392.1"/>
    <property type="molecule type" value="Genomic_DNA"/>
</dbReference>
<organism evidence="2 3">
    <name type="scientific">Porites lobata</name>
    <dbReference type="NCBI Taxonomy" id="104759"/>
    <lineage>
        <taxon>Eukaryota</taxon>
        <taxon>Metazoa</taxon>
        <taxon>Cnidaria</taxon>
        <taxon>Anthozoa</taxon>
        <taxon>Hexacorallia</taxon>
        <taxon>Scleractinia</taxon>
        <taxon>Fungiina</taxon>
        <taxon>Poritidae</taxon>
        <taxon>Porites</taxon>
    </lineage>
</organism>
<keyword evidence="3" id="KW-1185">Reference proteome</keyword>
<dbReference type="InterPro" id="IPR001584">
    <property type="entry name" value="Integrase_cat-core"/>
</dbReference>
<comment type="caution">
    <text evidence="2">The sequence shown here is derived from an EMBL/GenBank/DDBJ whole genome shotgun (WGS) entry which is preliminary data.</text>
</comment>
<dbReference type="Proteomes" id="UP001159405">
    <property type="component" value="Unassembled WGS sequence"/>
</dbReference>
<dbReference type="PANTHER" id="PTHR46791:SF5">
    <property type="entry name" value="CLR5 DOMAIN-CONTAINING PROTEIN-RELATED"/>
    <property type="match status" value="1"/>
</dbReference>
<feature type="domain" description="Integrase catalytic" evidence="1">
    <location>
        <begin position="1"/>
        <end position="174"/>
    </location>
</feature>
<dbReference type="PROSITE" id="PS50994">
    <property type="entry name" value="INTEGRASE"/>
    <property type="match status" value="1"/>
</dbReference>
<dbReference type="SUPFAM" id="SSF53098">
    <property type="entry name" value="Ribonuclease H-like"/>
    <property type="match status" value="1"/>
</dbReference>
<evidence type="ECO:0000259" key="1">
    <source>
        <dbReference type="PROSITE" id="PS50994"/>
    </source>
</evidence>
<dbReference type="InterPro" id="IPR012337">
    <property type="entry name" value="RNaseH-like_sf"/>
</dbReference>
<sequence>MDGNHKLIRWRMVLYGAIDGYSRLVVFLHCSNNNRAETVLQLFMKAVTEFGLPSRLRTDKGGENTAAALYMRQHPLRGTGRGSVIAGSSTHNQRIERLWRDVFSGVLCLYQTLFYHLEEQGVLDPLNEVDLLALHTVFLPRVNRHLDIWKGGWNNHSMRTAGSLSPLQQFVSGMLQLRGSGLEVAKEMFCQLDEAISSYGIDWDGPIPNESSPSDDFELVEIPNIEVNVREEQQQQLSLLVDPLSDSDCYGIDLYIQARNFLHSVT</sequence>
<reference evidence="2 3" key="1">
    <citation type="submission" date="2022-05" db="EMBL/GenBank/DDBJ databases">
        <authorList>
            <consortium name="Genoscope - CEA"/>
            <person name="William W."/>
        </authorList>
    </citation>
    <scope>NUCLEOTIDE SEQUENCE [LARGE SCALE GENOMIC DNA]</scope>
</reference>
<name>A0ABN8QIK1_9CNID</name>
<protein>
    <recommendedName>
        <fullName evidence="1">Integrase catalytic domain-containing protein</fullName>
    </recommendedName>
</protein>
<evidence type="ECO:0000313" key="2">
    <source>
        <dbReference type="EMBL" id="CAH3163392.1"/>
    </source>
</evidence>
<dbReference type="Pfam" id="PF24764">
    <property type="entry name" value="rva_4"/>
    <property type="match status" value="1"/>
</dbReference>
<dbReference type="PANTHER" id="PTHR46791">
    <property type="entry name" value="EXPRESSED PROTEIN"/>
    <property type="match status" value="1"/>
</dbReference>
<dbReference type="InterPro" id="IPR036397">
    <property type="entry name" value="RNaseH_sf"/>
</dbReference>
<proteinExistence type="predicted"/>